<keyword evidence="1" id="KW-1133">Transmembrane helix</keyword>
<name>A0A370PUW9_ASPPH</name>
<dbReference type="EMBL" id="KZ851846">
    <property type="protein sequence ID" value="RDK45986.1"/>
    <property type="molecule type" value="Genomic_DNA"/>
</dbReference>
<protein>
    <submittedName>
        <fullName evidence="2">Uncharacterized protein</fullName>
    </submittedName>
</protein>
<dbReference type="Proteomes" id="UP000254937">
    <property type="component" value="Unassembled WGS sequence"/>
</dbReference>
<gene>
    <name evidence="2" type="ORF">M752DRAFT_95831</name>
</gene>
<evidence type="ECO:0000313" key="2">
    <source>
        <dbReference type="EMBL" id="RDK45986.1"/>
    </source>
</evidence>
<keyword evidence="1" id="KW-0812">Transmembrane</keyword>
<accession>A0A370PUW9</accession>
<evidence type="ECO:0000256" key="1">
    <source>
        <dbReference type="SAM" id="Phobius"/>
    </source>
</evidence>
<organism evidence="2 3">
    <name type="scientific">Aspergillus phoenicis ATCC 13157</name>
    <dbReference type="NCBI Taxonomy" id="1353007"/>
    <lineage>
        <taxon>Eukaryota</taxon>
        <taxon>Fungi</taxon>
        <taxon>Dikarya</taxon>
        <taxon>Ascomycota</taxon>
        <taxon>Pezizomycotina</taxon>
        <taxon>Eurotiomycetes</taxon>
        <taxon>Eurotiomycetidae</taxon>
        <taxon>Eurotiales</taxon>
        <taxon>Aspergillaceae</taxon>
        <taxon>Aspergillus</taxon>
    </lineage>
</organism>
<dbReference type="AlphaFoldDB" id="A0A370PUW9"/>
<evidence type="ECO:0000313" key="3">
    <source>
        <dbReference type="Proteomes" id="UP000254937"/>
    </source>
</evidence>
<reference evidence="2 3" key="1">
    <citation type="submission" date="2018-07" db="EMBL/GenBank/DDBJ databases">
        <title>Section-level genome sequencing of Aspergillus section Nigri to investigate inter- and intra-species variation.</title>
        <authorList>
            <consortium name="DOE Joint Genome Institute"/>
            <person name="Vesth T.C."/>
            <person name="Nybo J.L."/>
            <person name="Theobald S."/>
            <person name="Frisvad J.C."/>
            <person name="Larsen T.O."/>
            <person name="Nielsen K.F."/>
            <person name="Hoof J.B."/>
            <person name="Brandl J."/>
            <person name="Salamov A."/>
            <person name="Riley R."/>
            <person name="Gladden J.M."/>
            <person name="Phatale P."/>
            <person name="Nielsen M.T."/>
            <person name="Lyhne E.K."/>
            <person name="Kogle M.E."/>
            <person name="Strasser K."/>
            <person name="McDonnell E."/>
            <person name="Barry K."/>
            <person name="Clum A."/>
            <person name="Chen C."/>
            <person name="Nolan M."/>
            <person name="Sandor L."/>
            <person name="Kuo A."/>
            <person name="Lipzen A."/>
            <person name="Hainaut M."/>
            <person name="Drula E."/>
            <person name="Tsang A."/>
            <person name="Magnuson J.K."/>
            <person name="Henrissat B."/>
            <person name="Wiebenga A."/>
            <person name="Simmons B.A."/>
            <person name="Makela M.R."/>
            <person name="De vries R.P."/>
            <person name="Grigoriev I.V."/>
            <person name="Mortensen U.H."/>
            <person name="Baker S.E."/>
            <person name="Andersen M.R."/>
        </authorList>
    </citation>
    <scope>NUCLEOTIDE SEQUENCE [LARGE SCALE GENOMIC DNA]</scope>
    <source>
        <strain evidence="2 3">ATCC 13157</strain>
    </source>
</reference>
<keyword evidence="1" id="KW-0472">Membrane</keyword>
<proteinExistence type="predicted"/>
<sequence length="101" mass="11291">MRAGLVYLPFTFCLLAAFESGETSWWSWVFRCCFLRELCSSIHCSSKCALCGVCAGLAIHTVDFCFFLLCYLFRLVGVVGLCFSRVLTSILIYWNGGVAGY</sequence>
<keyword evidence="3" id="KW-1185">Reference proteome</keyword>
<feature type="transmembrane region" description="Helical" evidence="1">
    <location>
        <begin position="71"/>
        <end position="94"/>
    </location>
</feature>